<evidence type="ECO:0000256" key="4">
    <source>
        <dbReference type="RuleBase" id="RU367047"/>
    </source>
</evidence>
<reference evidence="6" key="1">
    <citation type="journal article" date="2022" name="Plant J.">
        <title>Strategies of tolerance reflected in two North American maple genomes.</title>
        <authorList>
            <person name="McEvoy S.L."/>
            <person name="Sezen U.U."/>
            <person name="Trouern-Trend A."/>
            <person name="McMahon S.M."/>
            <person name="Schaberg P.G."/>
            <person name="Yang J."/>
            <person name="Wegrzyn J.L."/>
            <person name="Swenson N.G."/>
        </authorList>
    </citation>
    <scope>NUCLEOTIDE SEQUENCE</scope>
    <source>
        <strain evidence="6">91603</strain>
    </source>
</reference>
<feature type="region of interest" description="Disordered" evidence="5">
    <location>
        <begin position="231"/>
        <end position="253"/>
    </location>
</feature>
<dbReference type="AlphaFoldDB" id="A0AAD5ICT3"/>
<keyword evidence="7" id="KW-1185">Reference proteome</keyword>
<reference evidence="6" key="2">
    <citation type="submission" date="2023-02" db="EMBL/GenBank/DDBJ databases">
        <authorList>
            <person name="Swenson N.G."/>
            <person name="Wegrzyn J.L."/>
            <person name="Mcevoy S.L."/>
        </authorList>
    </citation>
    <scope>NUCLEOTIDE SEQUENCE</scope>
    <source>
        <strain evidence="6">91603</strain>
        <tissue evidence="6">Leaf</tissue>
    </source>
</reference>
<dbReference type="PANTHER" id="PTHR31916">
    <property type="match status" value="1"/>
</dbReference>
<evidence type="ECO:0000256" key="5">
    <source>
        <dbReference type="SAM" id="MobiDB-lite"/>
    </source>
</evidence>
<dbReference type="EMBL" id="JAJSOW010000106">
    <property type="protein sequence ID" value="KAI9159817.1"/>
    <property type="molecule type" value="Genomic_DNA"/>
</dbReference>
<proteinExistence type="inferred from homology"/>
<keyword evidence="3 4" id="KW-0326">Glycosidase</keyword>
<feature type="compositionally biased region" description="Acidic residues" evidence="5">
    <location>
        <begin position="240"/>
        <end position="253"/>
    </location>
</feature>
<sequence length="253" mass="28337">MPASFKVLHDHVRNSEKLIADVGKSAIGRVAPVDSGFWWIILLRAYTKSTGDSSLAEMPKCQRGMRLILSLCLSEGFVTFPTLLCADGCCMTDRRMVDIFIVNVKFGTEVVEVGQCNCDHISLISLIRVTIHELSEKDEVPDENCLVWIHLPWSGERVQVNSDSELIEFFKVFGDHGLGEIVFELEKTCYVPSPPEGSTSRPNKEPEVLDHQGGYQALGWCDFKAEMLNYNGDSEKDDDKDVEDSEDGEEEGR</sequence>
<dbReference type="Pfam" id="PF12899">
    <property type="entry name" value="Glyco_hydro_100"/>
    <property type="match status" value="1"/>
</dbReference>
<dbReference type="EC" id="3.2.1.26" evidence="4"/>
<evidence type="ECO:0000256" key="3">
    <source>
        <dbReference type="ARBA" id="ARBA00023295"/>
    </source>
</evidence>
<dbReference type="GO" id="GO:0004575">
    <property type="term" value="F:sucrose alpha-glucosidase activity"/>
    <property type="evidence" value="ECO:0007669"/>
    <property type="project" value="TreeGrafter"/>
</dbReference>
<name>A0AAD5ICT3_ACENE</name>
<keyword evidence="1 4" id="KW-0378">Hydrolase</keyword>
<organism evidence="6 7">
    <name type="scientific">Acer negundo</name>
    <name type="common">Box elder</name>
    <dbReference type="NCBI Taxonomy" id="4023"/>
    <lineage>
        <taxon>Eukaryota</taxon>
        <taxon>Viridiplantae</taxon>
        <taxon>Streptophyta</taxon>
        <taxon>Embryophyta</taxon>
        <taxon>Tracheophyta</taxon>
        <taxon>Spermatophyta</taxon>
        <taxon>Magnoliopsida</taxon>
        <taxon>eudicotyledons</taxon>
        <taxon>Gunneridae</taxon>
        <taxon>Pentapetalae</taxon>
        <taxon>rosids</taxon>
        <taxon>malvids</taxon>
        <taxon>Sapindales</taxon>
        <taxon>Sapindaceae</taxon>
        <taxon>Hippocastanoideae</taxon>
        <taxon>Acereae</taxon>
        <taxon>Acer</taxon>
    </lineage>
</organism>
<dbReference type="PANTHER" id="PTHR31916:SF59">
    <property type="entry name" value="CYTOSOLIC INVERTASE 1"/>
    <property type="match status" value="1"/>
</dbReference>
<gene>
    <name evidence="6" type="ORF">LWI28_002191</name>
</gene>
<dbReference type="Proteomes" id="UP001064489">
    <property type="component" value="Chromosome 2"/>
</dbReference>
<evidence type="ECO:0000256" key="1">
    <source>
        <dbReference type="ARBA" id="ARBA00022801"/>
    </source>
</evidence>
<comment type="caution">
    <text evidence="6">The sequence shown here is derived from an EMBL/GenBank/DDBJ whole genome shotgun (WGS) entry which is preliminary data.</text>
</comment>
<comment type="similarity">
    <text evidence="4">Belongs to the glycosyl hydrolase 100 family.</text>
</comment>
<comment type="function">
    <text evidence="4">Invertase that cleaves sucrose into glucose and fructose.</text>
</comment>
<accession>A0AAD5ICT3</accession>
<evidence type="ECO:0000256" key="2">
    <source>
        <dbReference type="ARBA" id="ARBA00023277"/>
    </source>
</evidence>
<dbReference type="GO" id="GO:0033926">
    <property type="term" value="F:endo-alpha-N-acetylgalactosaminidase activity"/>
    <property type="evidence" value="ECO:0007669"/>
    <property type="project" value="UniProtKB-UniRule"/>
</dbReference>
<comment type="catalytic activity">
    <reaction evidence="4">
        <text>Hydrolysis of terminal non-reducing beta-D-fructofuranoside residues in beta-D-fructofuranosides.</text>
        <dbReference type="EC" id="3.2.1.26"/>
    </reaction>
</comment>
<protein>
    <recommendedName>
        <fullName evidence="4">Alkaline/neutral invertase</fullName>
        <ecNumber evidence="4">3.2.1.26</ecNumber>
    </recommendedName>
</protein>
<keyword evidence="2 4" id="KW-0119">Carbohydrate metabolism</keyword>
<evidence type="ECO:0000313" key="7">
    <source>
        <dbReference type="Proteomes" id="UP001064489"/>
    </source>
</evidence>
<dbReference type="InterPro" id="IPR024746">
    <property type="entry name" value="Glyco_hydro_100"/>
</dbReference>
<dbReference type="GO" id="GO:0005987">
    <property type="term" value="P:sucrose catabolic process"/>
    <property type="evidence" value="ECO:0007669"/>
    <property type="project" value="TreeGrafter"/>
</dbReference>
<evidence type="ECO:0000313" key="6">
    <source>
        <dbReference type="EMBL" id="KAI9159817.1"/>
    </source>
</evidence>